<dbReference type="EMBL" id="JAMSHJ010000006">
    <property type="protein sequence ID" value="KAI5399096.1"/>
    <property type="molecule type" value="Genomic_DNA"/>
</dbReference>
<dbReference type="Gramene" id="Psat06G0446200-T1">
    <property type="protein sequence ID" value="KAI5399096.1"/>
    <property type="gene ID" value="KIW84_064462"/>
</dbReference>
<dbReference type="Proteomes" id="UP001058974">
    <property type="component" value="Chromosome 6"/>
</dbReference>
<accession>A0A9D5A8S1</accession>
<name>A0A9D5A8S1_PEA</name>
<comment type="caution">
    <text evidence="1">The sequence shown here is derived from an EMBL/GenBank/DDBJ whole genome shotgun (WGS) entry which is preliminary data.</text>
</comment>
<organism evidence="1 2">
    <name type="scientific">Pisum sativum</name>
    <name type="common">Garden pea</name>
    <name type="synonym">Lathyrus oleraceus</name>
    <dbReference type="NCBI Taxonomy" id="3888"/>
    <lineage>
        <taxon>Eukaryota</taxon>
        <taxon>Viridiplantae</taxon>
        <taxon>Streptophyta</taxon>
        <taxon>Embryophyta</taxon>
        <taxon>Tracheophyta</taxon>
        <taxon>Spermatophyta</taxon>
        <taxon>Magnoliopsida</taxon>
        <taxon>eudicotyledons</taxon>
        <taxon>Gunneridae</taxon>
        <taxon>Pentapetalae</taxon>
        <taxon>rosids</taxon>
        <taxon>fabids</taxon>
        <taxon>Fabales</taxon>
        <taxon>Fabaceae</taxon>
        <taxon>Papilionoideae</taxon>
        <taxon>50 kb inversion clade</taxon>
        <taxon>NPAAA clade</taxon>
        <taxon>Hologalegina</taxon>
        <taxon>IRL clade</taxon>
        <taxon>Fabeae</taxon>
        <taxon>Lathyrus</taxon>
    </lineage>
</organism>
<reference evidence="1 2" key="1">
    <citation type="journal article" date="2022" name="Nat. Genet.">
        <title>Improved pea reference genome and pan-genome highlight genomic features and evolutionary characteristics.</title>
        <authorList>
            <person name="Yang T."/>
            <person name="Liu R."/>
            <person name="Luo Y."/>
            <person name="Hu S."/>
            <person name="Wang D."/>
            <person name="Wang C."/>
            <person name="Pandey M.K."/>
            <person name="Ge S."/>
            <person name="Xu Q."/>
            <person name="Li N."/>
            <person name="Li G."/>
            <person name="Huang Y."/>
            <person name="Saxena R.K."/>
            <person name="Ji Y."/>
            <person name="Li M."/>
            <person name="Yan X."/>
            <person name="He Y."/>
            <person name="Liu Y."/>
            <person name="Wang X."/>
            <person name="Xiang C."/>
            <person name="Varshney R.K."/>
            <person name="Ding H."/>
            <person name="Gao S."/>
            <person name="Zong X."/>
        </authorList>
    </citation>
    <scope>NUCLEOTIDE SEQUENCE [LARGE SCALE GENOMIC DNA]</scope>
    <source>
        <strain evidence="1 2">cv. Zhongwan 6</strain>
    </source>
</reference>
<evidence type="ECO:0008006" key="3">
    <source>
        <dbReference type="Google" id="ProtNLM"/>
    </source>
</evidence>
<sequence>MVKNSVLKVDEMARKRSLVNNKVWNSSFEKESMIRQKAKQKCLHDMDKTLLESSFSLEDLKGVIWDGDGDKSLGPDGFNMCFYRACWDIVKGDLLKMVDEFFRGARVPK</sequence>
<protein>
    <recommendedName>
        <fullName evidence="3">RNA-directed DNA polymerase (Reverse transcriptase)</fullName>
    </recommendedName>
</protein>
<proteinExistence type="predicted"/>
<evidence type="ECO:0000313" key="1">
    <source>
        <dbReference type="EMBL" id="KAI5399096.1"/>
    </source>
</evidence>
<evidence type="ECO:0000313" key="2">
    <source>
        <dbReference type="Proteomes" id="UP001058974"/>
    </source>
</evidence>
<keyword evidence="2" id="KW-1185">Reference proteome</keyword>
<dbReference type="AlphaFoldDB" id="A0A9D5A8S1"/>
<gene>
    <name evidence="1" type="ORF">KIW84_064462</name>
</gene>